<keyword evidence="6 12" id="KW-0863">Zinc-finger</keyword>
<evidence type="ECO:0000256" key="13">
    <source>
        <dbReference type="SAM" id="MobiDB-lite"/>
    </source>
</evidence>
<evidence type="ECO:0000313" key="15">
    <source>
        <dbReference type="Proteomes" id="UP000504629"/>
    </source>
</evidence>
<dbReference type="Gene3D" id="3.30.160.60">
    <property type="entry name" value="Classic Zinc Finger"/>
    <property type="match status" value="5"/>
</dbReference>
<keyword evidence="4" id="KW-0479">Metal-binding</keyword>
<evidence type="ECO:0000313" key="16">
    <source>
        <dbReference type="RefSeq" id="XP_028034940.1"/>
    </source>
</evidence>
<dbReference type="Proteomes" id="UP000504629">
    <property type="component" value="Unplaced"/>
</dbReference>
<dbReference type="InterPro" id="IPR013087">
    <property type="entry name" value="Znf_C2H2_type"/>
</dbReference>
<feature type="compositionally biased region" description="Polar residues" evidence="13">
    <location>
        <begin position="211"/>
        <end position="233"/>
    </location>
</feature>
<dbReference type="AlphaFoldDB" id="A0A6J2JZA1"/>
<organism evidence="15 16">
    <name type="scientific">Bombyx mandarina</name>
    <name type="common">Wild silk moth</name>
    <name type="synonym">Wild silkworm</name>
    <dbReference type="NCBI Taxonomy" id="7092"/>
    <lineage>
        <taxon>Eukaryota</taxon>
        <taxon>Metazoa</taxon>
        <taxon>Ecdysozoa</taxon>
        <taxon>Arthropoda</taxon>
        <taxon>Hexapoda</taxon>
        <taxon>Insecta</taxon>
        <taxon>Pterygota</taxon>
        <taxon>Neoptera</taxon>
        <taxon>Endopterygota</taxon>
        <taxon>Lepidoptera</taxon>
        <taxon>Glossata</taxon>
        <taxon>Ditrysia</taxon>
        <taxon>Bombycoidea</taxon>
        <taxon>Bombycidae</taxon>
        <taxon>Bombycinae</taxon>
        <taxon>Bombyx</taxon>
    </lineage>
</organism>
<keyword evidence="7" id="KW-0862">Zinc</keyword>
<keyword evidence="9" id="KW-0238">DNA-binding</keyword>
<dbReference type="FunFam" id="3.30.160.60:FF:000110">
    <property type="entry name" value="Zinc finger protein-like"/>
    <property type="match status" value="1"/>
</dbReference>
<dbReference type="PANTHER" id="PTHR24409">
    <property type="entry name" value="ZINC FINGER PROTEIN 142"/>
    <property type="match status" value="1"/>
</dbReference>
<evidence type="ECO:0000259" key="14">
    <source>
        <dbReference type="PROSITE" id="PS50157"/>
    </source>
</evidence>
<evidence type="ECO:0000256" key="10">
    <source>
        <dbReference type="ARBA" id="ARBA00023163"/>
    </source>
</evidence>
<evidence type="ECO:0000256" key="8">
    <source>
        <dbReference type="ARBA" id="ARBA00023015"/>
    </source>
</evidence>
<dbReference type="SUPFAM" id="SSF57667">
    <property type="entry name" value="beta-beta-alpha zinc fingers"/>
    <property type="match status" value="3"/>
</dbReference>
<sequence>MLHNNGPFGPNEASVNMNTQVNMTFNNSVNYVNNLNKITQETEQTPGVAYNFPNYGFGPPGLSMNPQIPRYPTYHLDNMHSAFTTHRSQKFDPMPWSSSLMPTNFNLQHGEPQKIMGYHQTYDAISPHPLSSTDTYHRNLHYNVPHPQPLDYATYGSHDSRIDHNSQDNITVNKTTTLNETKRKSLENTVRLIENILSNASNKNTEELDSPRSNIQNETEDSQTNQNVTSTTEKTTDISSDEMKSNDNQIQSSENTQDSFNFDESSKGESQNSDDKCNIDDGDGEDSLSNIEVKVEMTCGETEYINPYLKDPNGVQKDGLNGTFVSAENSIREAIEAVRATKCVITGTVVNLSYECPHCSLMFCNPKRFLIHTKWHTLGFNKKTERAKRREIRRNEKREARMMEKMNEVKEEPVGNGQTFSCKDCDRVFITKSRLRYHRHTVHSTRRRVKVQEEGAPFQCTDCPKQFKHRHSLEKHRASHMEKIHECPDCPKKFGSVSQLKMHSKTHERITRGHTFHCTYCGKGFYESYNLQVHERTHRNERPYVCDICTSTFLTNSSLKRHLRVSHSSAKPYECKHCHKSFAKEKIRDSHEVRVHGDPESFRFHCPQCQNKYTTFKDLQKHTYKAHPKGKRRKRRQDLDD</sequence>
<feature type="domain" description="C2H2-type" evidence="14">
    <location>
        <begin position="458"/>
        <end position="480"/>
    </location>
</feature>
<keyword evidence="15" id="KW-1185">Reference proteome</keyword>
<feature type="compositionally biased region" description="Polar residues" evidence="13">
    <location>
        <begin position="246"/>
        <end position="271"/>
    </location>
</feature>
<dbReference type="PROSITE" id="PS50157">
    <property type="entry name" value="ZINC_FINGER_C2H2_2"/>
    <property type="match status" value="7"/>
</dbReference>
<feature type="domain" description="C2H2-type" evidence="14">
    <location>
        <begin position="604"/>
        <end position="632"/>
    </location>
</feature>
<dbReference type="Pfam" id="PF00096">
    <property type="entry name" value="zf-C2H2"/>
    <property type="match status" value="5"/>
</dbReference>
<evidence type="ECO:0000256" key="5">
    <source>
        <dbReference type="ARBA" id="ARBA00022737"/>
    </source>
</evidence>
<comment type="function">
    <text evidence="1">May be involved in transcriptional regulation.</text>
</comment>
<gene>
    <name evidence="16" type="primary">LOC114246561</name>
</gene>
<reference evidence="16" key="1">
    <citation type="submission" date="2025-08" db="UniProtKB">
        <authorList>
            <consortium name="RefSeq"/>
        </authorList>
    </citation>
    <scope>IDENTIFICATION</scope>
    <source>
        <tissue evidence="16">Silk gland</tissue>
    </source>
</reference>
<evidence type="ECO:0000256" key="4">
    <source>
        <dbReference type="ARBA" id="ARBA00022723"/>
    </source>
</evidence>
<feature type="domain" description="C2H2-type" evidence="14">
    <location>
        <begin position="573"/>
        <end position="601"/>
    </location>
</feature>
<dbReference type="InterPro" id="IPR036236">
    <property type="entry name" value="Znf_C2H2_sf"/>
</dbReference>
<evidence type="ECO:0000256" key="6">
    <source>
        <dbReference type="ARBA" id="ARBA00022771"/>
    </source>
</evidence>
<dbReference type="PROSITE" id="PS00028">
    <property type="entry name" value="ZINC_FINGER_C2H2_1"/>
    <property type="match status" value="8"/>
</dbReference>
<comment type="similarity">
    <text evidence="3">Belongs to the krueppel C2H2-type zinc-finger protein family.</text>
</comment>
<keyword evidence="5" id="KW-0677">Repeat</keyword>
<dbReference type="FunFam" id="3.30.160.60:FF:000771">
    <property type="entry name" value="zinc finger protein 648"/>
    <property type="match status" value="1"/>
</dbReference>
<accession>A0A6J2JZA1</accession>
<feature type="domain" description="C2H2-type" evidence="14">
    <location>
        <begin position="485"/>
        <end position="507"/>
    </location>
</feature>
<dbReference type="KEGG" id="bman:114246561"/>
<evidence type="ECO:0000256" key="1">
    <source>
        <dbReference type="ARBA" id="ARBA00003767"/>
    </source>
</evidence>
<evidence type="ECO:0000256" key="7">
    <source>
        <dbReference type="ARBA" id="ARBA00022833"/>
    </source>
</evidence>
<dbReference type="GeneID" id="114246561"/>
<name>A0A6J2JZA1_BOMMA</name>
<protein>
    <submittedName>
        <fullName evidence="16">Zinc finger protein 1-like</fullName>
    </submittedName>
</protein>
<feature type="region of interest" description="Disordered" evidence="13">
    <location>
        <begin position="202"/>
        <end position="287"/>
    </location>
</feature>
<evidence type="ECO:0000256" key="12">
    <source>
        <dbReference type="PROSITE-ProRule" id="PRU00042"/>
    </source>
</evidence>
<dbReference type="RefSeq" id="XP_028034940.1">
    <property type="nucleotide sequence ID" value="XM_028179139.1"/>
</dbReference>
<dbReference type="OrthoDB" id="8922241at2759"/>
<keyword evidence="10" id="KW-0804">Transcription</keyword>
<evidence type="ECO:0000256" key="2">
    <source>
        <dbReference type="ARBA" id="ARBA00004123"/>
    </source>
</evidence>
<comment type="subcellular location">
    <subcellularLocation>
        <location evidence="2">Nucleus</location>
    </subcellularLocation>
</comment>
<dbReference type="GO" id="GO:0000977">
    <property type="term" value="F:RNA polymerase II transcription regulatory region sequence-specific DNA binding"/>
    <property type="evidence" value="ECO:0007669"/>
    <property type="project" value="TreeGrafter"/>
</dbReference>
<keyword evidence="11" id="KW-0539">Nucleus</keyword>
<evidence type="ECO:0000256" key="11">
    <source>
        <dbReference type="ARBA" id="ARBA00023242"/>
    </source>
</evidence>
<evidence type="ECO:0000256" key="3">
    <source>
        <dbReference type="ARBA" id="ARBA00006991"/>
    </source>
</evidence>
<dbReference type="GO" id="GO:0005634">
    <property type="term" value="C:nucleus"/>
    <property type="evidence" value="ECO:0007669"/>
    <property type="project" value="UniProtKB-SubCell"/>
</dbReference>
<proteinExistence type="inferred from homology"/>
<feature type="domain" description="C2H2-type" evidence="14">
    <location>
        <begin position="544"/>
        <end position="572"/>
    </location>
</feature>
<dbReference type="GO" id="GO:0000981">
    <property type="term" value="F:DNA-binding transcription factor activity, RNA polymerase II-specific"/>
    <property type="evidence" value="ECO:0007669"/>
    <property type="project" value="TreeGrafter"/>
</dbReference>
<evidence type="ECO:0000256" key="9">
    <source>
        <dbReference type="ARBA" id="ARBA00023125"/>
    </source>
</evidence>
<keyword evidence="8" id="KW-0805">Transcription regulation</keyword>
<dbReference type="SMART" id="SM00355">
    <property type="entry name" value="ZnF_C2H2"/>
    <property type="match status" value="8"/>
</dbReference>
<feature type="domain" description="C2H2-type" evidence="14">
    <location>
        <begin position="516"/>
        <end position="543"/>
    </location>
</feature>
<feature type="domain" description="C2H2-type" evidence="14">
    <location>
        <begin position="420"/>
        <end position="448"/>
    </location>
</feature>
<dbReference type="GO" id="GO:0008270">
    <property type="term" value="F:zinc ion binding"/>
    <property type="evidence" value="ECO:0007669"/>
    <property type="project" value="UniProtKB-KW"/>
</dbReference>